<proteinExistence type="predicted"/>
<dbReference type="Gene3D" id="3.90.110.10">
    <property type="entry name" value="Lactate dehydrogenase/glycoside hydrolase, family 4, C-terminal"/>
    <property type="match status" value="1"/>
</dbReference>
<dbReference type="SUPFAM" id="SSF56327">
    <property type="entry name" value="LDH C-terminal domain-like"/>
    <property type="match status" value="1"/>
</dbReference>
<dbReference type="AlphaFoldDB" id="A0AAW5N1X4"/>
<organism evidence="1 2">
    <name type="scientific">Escherichia marmotae</name>
    <dbReference type="NCBI Taxonomy" id="1499973"/>
    <lineage>
        <taxon>Bacteria</taxon>
        <taxon>Pseudomonadati</taxon>
        <taxon>Pseudomonadota</taxon>
        <taxon>Gammaproteobacteria</taxon>
        <taxon>Enterobacterales</taxon>
        <taxon>Enterobacteriaceae</taxon>
        <taxon>Escherichia</taxon>
    </lineage>
</organism>
<reference evidence="1" key="1">
    <citation type="submission" date="2022-07" db="EMBL/GenBank/DDBJ databases">
        <title>Diversity of ethanolamine utilization by human commensal Escherichia coli.</title>
        <authorList>
            <person name="Jubelin G."/>
        </authorList>
    </citation>
    <scope>NUCLEOTIDE SEQUENCE</scope>
    <source>
        <strain evidence="1">S1</strain>
    </source>
</reference>
<sequence>LRLDPRTVDAWVLGEHGDACVPLFDRVRVGDGQVLLTPEVRAEAEEFLRTWYVRHVALDSGRSSTWTSGVGVAAMVDAV</sequence>
<accession>A0AAW5N1X4</accession>
<evidence type="ECO:0008006" key="3">
    <source>
        <dbReference type="Google" id="ProtNLM"/>
    </source>
</evidence>
<name>A0AAW5N1X4_9ESCH</name>
<gene>
    <name evidence="1" type="ORF">NVV43_30135</name>
</gene>
<feature type="non-terminal residue" evidence="1">
    <location>
        <position position="79"/>
    </location>
</feature>
<evidence type="ECO:0000313" key="1">
    <source>
        <dbReference type="EMBL" id="MCR6679680.1"/>
    </source>
</evidence>
<feature type="non-terminal residue" evidence="1">
    <location>
        <position position="1"/>
    </location>
</feature>
<dbReference type="GO" id="GO:0016616">
    <property type="term" value="F:oxidoreductase activity, acting on the CH-OH group of donors, NAD or NADP as acceptor"/>
    <property type="evidence" value="ECO:0007669"/>
    <property type="project" value="InterPro"/>
</dbReference>
<evidence type="ECO:0000313" key="2">
    <source>
        <dbReference type="Proteomes" id="UP001206878"/>
    </source>
</evidence>
<protein>
    <recommendedName>
        <fullName evidence="3">L-lactate dehydrogenase</fullName>
    </recommendedName>
</protein>
<dbReference type="EMBL" id="JANPXH010001609">
    <property type="protein sequence ID" value="MCR6679680.1"/>
    <property type="molecule type" value="Genomic_DNA"/>
</dbReference>
<dbReference type="Proteomes" id="UP001206878">
    <property type="component" value="Unassembled WGS sequence"/>
</dbReference>
<dbReference type="InterPro" id="IPR015955">
    <property type="entry name" value="Lactate_DH/Glyco_Ohase_4_C"/>
</dbReference>
<comment type="caution">
    <text evidence="1">The sequence shown here is derived from an EMBL/GenBank/DDBJ whole genome shotgun (WGS) entry which is preliminary data.</text>
</comment>